<evidence type="ECO:0000313" key="4">
    <source>
        <dbReference type="Proteomes" id="UP000029622"/>
    </source>
</evidence>
<dbReference type="PANTHER" id="PTHR30486:SF16">
    <property type="entry name" value="TWITCHING MOTILITY PROTEIN PILT"/>
    <property type="match status" value="1"/>
</dbReference>
<dbReference type="GO" id="GO:0016887">
    <property type="term" value="F:ATP hydrolysis activity"/>
    <property type="evidence" value="ECO:0007669"/>
    <property type="project" value="InterPro"/>
</dbReference>
<dbReference type="STRING" id="1156417.Y919_00370"/>
<organism evidence="3 4">
    <name type="scientific">Caloranaerobacter azorensis H53214</name>
    <dbReference type="NCBI Taxonomy" id="1156417"/>
    <lineage>
        <taxon>Bacteria</taxon>
        <taxon>Bacillati</taxon>
        <taxon>Bacillota</taxon>
        <taxon>Tissierellia</taxon>
        <taxon>Tissierellales</taxon>
        <taxon>Thermohalobacteraceae</taxon>
        <taxon>Caloranaerobacter</taxon>
    </lineage>
</organism>
<name>A0A096DQF1_9FIRM</name>
<proteinExistence type="inferred from homology"/>
<dbReference type="AlphaFoldDB" id="A0A096DQF1"/>
<dbReference type="InterPro" id="IPR003593">
    <property type="entry name" value="AAA+_ATPase"/>
</dbReference>
<dbReference type="Proteomes" id="UP000029622">
    <property type="component" value="Unassembled WGS sequence"/>
</dbReference>
<dbReference type="SUPFAM" id="SSF52540">
    <property type="entry name" value="P-loop containing nucleoside triphosphate hydrolases"/>
    <property type="match status" value="1"/>
</dbReference>
<evidence type="ECO:0000313" key="3">
    <source>
        <dbReference type="EMBL" id="KGG81451.1"/>
    </source>
</evidence>
<accession>A0A096DQF1</accession>
<evidence type="ECO:0000256" key="1">
    <source>
        <dbReference type="ARBA" id="ARBA00006611"/>
    </source>
</evidence>
<sequence>MNIYELLKKTIELGASDLHITVGYPPVMRINGELIKHGEETLTPEENINLVKQILDEDKFKQLEINGEIDTSYSIAGLGRFRVNIYKQRGTYGMAIRVVSLRIPTIEELGLPEIVRELSRKQRGLILVTGPTGSGKSTTLASMIDCINKERSCHILTLEDPIEYLHKHNKSIINQREIGSDSRNFASALRAALRQDPDVILVGEMRDLETISIAITAAETGHLVLSTLHTIGAAKTIDRIIDVFPPHQQQQIKIQLSTVLEGIISQQLLPRIDNQGRVLALEIMIATPAIRNLIREGKTYQIQTAIQTGMKFGMQTMDNSLINLFKQGLISRNTALDYAVDREFVSRFIGF</sequence>
<dbReference type="RefSeq" id="WP_035161215.1">
    <property type="nucleotide sequence ID" value="NZ_AZTB01000001.1"/>
</dbReference>
<dbReference type="EMBL" id="AZTB01000001">
    <property type="protein sequence ID" value="KGG81451.1"/>
    <property type="molecule type" value="Genomic_DNA"/>
</dbReference>
<dbReference type="InterPro" id="IPR006321">
    <property type="entry name" value="PilT/PilU"/>
</dbReference>
<feature type="domain" description="Bacterial type II secretion system protein E" evidence="2">
    <location>
        <begin position="193"/>
        <end position="207"/>
    </location>
</feature>
<dbReference type="NCBIfam" id="TIGR01420">
    <property type="entry name" value="pilT_fam"/>
    <property type="match status" value="1"/>
</dbReference>
<comment type="caution">
    <text evidence="3">The sequence shown here is derived from an EMBL/GenBank/DDBJ whole genome shotgun (WGS) entry which is preliminary data.</text>
</comment>
<gene>
    <name evidence="3" type="ORF">Y919_00370</name>
</gene>
<dbReference type="Pfam" id="PF00437">
    <property type="entry name" value="T2SSE"/>
    <property type="match status" value="1"/>
</dbReference>
<dbReference type="CDD" id="cd01131">
    <property type="entry name" value="PilT"/>
    <property type="match status" value="1"/>
</dbReference>
<dbReference type="Gene3D" id="3.40.50.300">
    <property type="entry name" value="P-loop containing nucleotide triphosphate hydrolases"/>
    <property type="match status" value="1"/>
</dbReference>
<dbReference type="InterPro" id="IPR027417">
    <property type="entry name" value="P-loop_NTPase"/>
</dbReference>
<dbReference type="GO" id="GO:0005524">
    <property type="term" value="F:ATP binding"/>
    <property type="evidence" value="ECO:0007669"/>
    <property type="project" value="InterPro"/>
</dbReference>
<dbReference type="InterPro" id="IPR050921">
    <property type="entry name" value="T4SS_GSP_E_ATPase"/>
</dbReference>
<reference evidence="3 4" key="1">
    <citation type="submission" date="2013-12" db="EMBL/GenBank/DDBJ databases">
        <title>Draft genome sequence of Caloranaerobacter sp. H53214.</title>
        <authorList>
            <person name="Jiang L.J."/>
            <person name="Shao Z.Z."/>
            <person name="Long M.N."/>
        </authorList>
    </citation>
    <scope>NUCLEOTIDE SEQUENCE [LARGE SCALE GENOMIC DNA]</scope>
    <source>
        <strain evidence="3 4">H53214</strain>
    </source>
</reference>
<dbReference type="PANTHER" id="PTHR30486">
    <property type="entry name" value="TWITCHING MOTILITY PROTEIN PILT"/>
    <property type="match status" value="1"/>
</dbReference>
<dbReference type="InterPro" id="IPR001482">
    <property type="entry name" value="T2SS/T4SS_dom"/>
</dbReference>
<dbReference type="Gene3D" id="3.30.450.90">
    <property type="match status" value="1"/>
</dbReference>
<evidence type="ECO:0000259" key="2">
    <source>
        <dbReference type="PROSITE" id="PS00662"/>
    </source>
</evidence>
<dbReference type="PROSITE" id="PS00662">
    <property type="entry name" value="T2SP_E"/>
    <property type="match status" value="1"/>
</dbReference>
<protein>
    <submittedName>
        <fullName evidence="3">Twitching motility protein PilT</fullName>
    </submittedName>
</protein>
<comment type="similarity">
    <text evidence="1">Belongs to the GSP E family.</text>
</comment>
<dbReference type="SMART" id="SM00382">
    <property type="entry name" value="AAA"/>
    <property type="match status" value="1"/>
</dbReference>